<proteinExistence type="predicted"/>
<gene>
    <name evidence="2" type="ORF">J2X11_000018</name>
</gene>
<keyword evidence="3" id="KW-1185">Reference proteome</keyword>
<name>A0ABU1UJ23_9ACTN</name>
<keyword evidence="1" id="KW-0472">Membrane</keyword>
<reference evidence="2 3" key="1">
    <citation type="submission" date="2023-07" db="EMBL/GenBank/DDBJ databases">
        <title>Sorghum-associated microbial communities from plants grown in Nebraska, USA.</title>
        <authorList>
            <person name="Schachtman D."/>
        </authorList>
    </citation>
    <scope>NUCLEOTIDE SEQUENCE [LARGE SCALE GENOMIC DNA]</scope>
    <source>
        <strain evidence="2 3">BE248</strain>
    </source>
</reference>
<dbReference type="RefSeq" id="WP_309965001.1">
    <property type="nucleotide sequence ID" value="NZ_JAVDWH010000001.1"/>
</dbReference>
<dbReference type="EMBL" id="JAVDWH010000001">
    <property type="protein sequence ID" value="MDR7085179.1"/>
    <property type="molecule type" value="Genomic_DNA"/>
</dbReference>
<sequence length="70" mass="7835">MSLPTGLLFSESTLHTDAFAVLAAFVAINTVMYMALSVSKMLPKIYVSDWIKRANRRSQTRSIHPDPPKI</sequence>
<evidence type="ECO:0000256" key="1">
    <source>
        <dbReference type="SAM" id="Phobius"/>
    </source>
</evidence>
<protein>
    <submittedName>
        <fullName evidence="2">Uncharacterized protein</fullName>
    </submittedName>
</protein>
<keyword evidence="1" id="KW-1133">Transmembrane helix</keyword>
<keyword evidence="1" id="KW-0812">Transmembrane</keyword>
<accession>A0ABU1UJ23</accession>
<feature type="transmembrane region" description="Helical" evidence="1">
    <location>
        <begin position="18"/>
        <end position="36"/>
    </location>
</feature>
<evidence type="ECO:0000313" key="2">
    <source>
        <dbReference type="EMBL" id="MDR7085179.1"/>
    </source>
</evidence>
<organism evidence="2 3">
    <name type="scientific">Aeromicrobium panaciterrae</name>
    <dbReference type="NCBI Taxonomy" id="363861"/>
    <lineage>
        <taxon>Bacteria</taxon>
        <taxon>Bacillati</taxon>
        <taxon>Actinomycetota</taxon>
        <taxon>Actinomycetes</taxon>
        <taxon>Propionibacteriales</taxon>
        <taxon>Nocardioidaceae</taxon>
        <taxon>Aeromicrobium</taxon>
    </lineage>
</organism>
<dbReference type="Proteomes" id="UP001257739">
    <property type="component" value="Unassembled WGS sequence"/>
</dbReference>
<evidence type="ECO:0000313" key="3">
    <source>
        <dbReference type="Proteomes" id="UP001257739"/>
    </source>
</evidence>
<comment type="caution">
    <text evidence="2">The sequence shown here is derived from an EMBL/GenBank/DDBJ whole genome shotgun (WGS) entry which is preliminary data.</text>
</comment>